<proteinExistence type="predicted"/>
<dbReference type="EMBL" id="JBHSHD010000008">
    <property type="protein sequence ID" value="MFC4821115.1"/>
    <property type="molecule type" value="Genomic_DNA"/>
</dbReference>
<sequence length="229" mass="24455">MLVAHADGGEHRRMHSGTTTMAQHIPALRVGNDDDSRGSRLTRTILDLVGYVPATDEHRAKGPHERARALASAAANKAALAAGTLALPPGPLGWLTILPELAAIWRIQRQMVADIAGAYGVSADLTRSHMLYCLFRHAAAQAVRDVGVQVGARLLIQDVPLRAIEKIAAKIGLDVSRRLAGRGIARWLPVVGALGVGAYAYYDTTQVARTAIALFSDGQAPEPRRVKRG</sequence>
<organism evidence="1 2">
    <name type="scientific">Dokdonella ginsengisoli</name>
    <dbReference type="NCBI Taxonomy" id="363846"/>
    <lineage>
        <taxon>Bacteria</taxon>
        <taxon>Pseudomonadati</taxon>
        <taxon>Pseudomonadota</taxon>
        <taxon>Gammaproteobacteria</taxon>
        <taxon>Lysobacterales</taxon>
        <taxon>Rhodanobacteraceae</taxon>
        <taxon>Dokdonella</taxon>
    </lineage>
</organism>
<name>A0ABV9QVR1_9GAMM</name>
<evidence type="ECO:0000313" key="2">
    <source>
        <dbReference type="Proteomes" id="UP001595886"/>
    </source>
</evidence>
<dbReference type="Proteomes" id="UP001595886">
    <property type="component" value="Unassembled WGS sequence"/>
</dbReference>
<comment type="caution">
    <text evidence="1">The sequence shown here is derived from an EMBL/GenBank/DDBJ whole genome shotgun (WGS) entry which is preliminary data.</text>
</comment>
<accession>A0ABV9QVR1</accession>
<reference evidence="2" key="1">
    <citation type="journal article" date="2019" name="Int. J. Syst. Evol. Microbiol.">
        <title>The Global Catalogue of Microorganisms (GCM) 10K type strain sequencing project: providing services to taxonomists for standard genome sequencing and annotation.</title>
        <authorList>
            <consortium name="The Broad Institute Genomics Platform"/>
            <consortium name="The Broad Institute Genome Sequencing Center for Infectious Disease"/>
            <person name="Wu L."/>
            <person name="Ma J."/>
        </authorList>
    </citation>
    <scope>NUCLEOTIDE SEQUENCE [LARGE SCALE GENOMIC DNA]</scope>
    <source>
        <strain evidence="2">CCUG 30340</strain>
    </source>
</reference>
<dbReference type="RefSeq" id="WP_380021399.1">
    <property type="nucleotide sequence ID" value="NZ_JBHSHD010000008.1"/>
</dbReference>
<gene>
    <name evidence="1" type="ORF">ACFO6Q_12320</name>
</gene>
<evidence type="ECO:0008006" key="3">
    <source>
        <dbReference type="Google" id="ProtNLM"/>
    </source>
</evidence>
<evidence type="ECO:0000313" key="1">
    <source>
        <dbReference type="EMBL" id="MFC4821115.1"/>
    </source>
</evidence>
<protein>
    <recommendedName>
        <fullName evidence="3">EcsC family protein</fullName>
    </recommendedName>
</protein>
<keyword evidence="2" id="KW-1185">Reference proteome</keyword>